<keyword evidence="1" id="KW-1133">Transmembrane helix</keyword>
<dbReference type="EMBL" id="QUTH01003738">
    <property type="protein sequence ID" value="RHZ17594.1"/>
    <property type="molecule type" value="Genomic_DNA"/>
</dbReference>
<evidence type="ECO:0000313" key="3">
    <source>
        <dbReference type="Proteomes" id="UP000285430"/>
    </source>
</evidence>
<sequence>SAMAVRIGYTLHFLANMPLTAAPHKQVYQFLVVNVGLPVMIYYVGREFTSAALVLALSAIPPAIAALVEMLASQTVDPLLVFVRYPIDITTISMYKC</sequence>
<feature type="non-terminal residue" evidence="2">
    <location>
        <position position="1"/>
    </location>
</feature>
<keyword evidence="1" id="KW-0472">Membrane</keyword>
<reference evidence="2 3" key="1">
    <citation type="submission" date="2018-08" db="EMBL/GenBank/DDBJ databases">
        <title>Aphanomyces genome sequencing and annotation.</title>
        <authorList>
            <person name="Minardi D."/>
            <person name="Oidtmann B."/>
            <person name="Van Der Giezen M."/>
            <person name="Studholme D.J."/>
        </authorList>
    </citation>
    <scope>NUCLEOTIDE SEQUENCE [LARGE SCALE GENOMIC DNA]</scope>
    <source>
        <strain evidence="2 3">Da</strain>
    </source>
</reference>
<organism evidence="2 3">
    <name type="scientific">Aphanomyces astaci</name>
    <name type="common">Crayfish plague agent</name>
    <dbReference type="NCBI Taxonomy" id="112090"/>
    <lineage>
        <taxon>Eukaryota</taxon>
        <taxon>Sar</taxon>
        <taxon>Stramenopiles</taxon>
        <taxon>Oomycota</taxon>
        <taxon>Saprolegniomycetes</taxon>
        <taxon>Saprolegniales</taxon>
        <taxon>Verrucalvaceae</taxon>
        <taxon>Aphanomyces</taxon>
    </lineage>
</organism>
<feature type="transmembrane region" description="Helical" evidence="1">
    <location>
        <begin position="27"/>
        <end position="45"/>
    </location>
</feature>
<proteinExistence type="predicted"/>
<dbReference type="Proteomes" id="UP000285430">
    <property type="component" value="Unassembled WGS sequence"/>
</dbReference>
<feature type="transmembrane region" description="Helical" evidence="1">
    <location>
        <begin position="52"/>
        <end position="72"/>
    </location>
</feature>
<name>A0A418ER99_APHAT</name>
<evidence type="ECO:0000256" key="1">
    <source>
        <dbReference type="SAM" id="Phobius"/>
    </source>
</evidence>
<evidence type="ECO:0000313" key="2">
    <source>
        <dbReference type="EMBL" id="RHZ17594.1"/>
    </source>
</evidence>
<comment type="caution">
    <text evidence="2">The sequence shown here is derived from an EMBL/GenBank/DDBJ whole genome shotgun (WGS) entry which is preliminary data.</text>
</comment>
<dbReference type="VEuPathDB" id="FungiDB:H257_09015"/>
<accession>A0A418ER99</accession>
<dbReference type="AlphaFoldDB" id="A0A418ER99"/>
<protein>
    <submittedName>
        <fullName evidence="2">Uncharacterized protein</fullName>
    </submittedName>
</protein>
<gene>
    <name evidence="2" type="ORF">DYB37_013284</name>
</gene>
<keyword evidence="1" id="KW-0812">Transmembrane</keyword>